<dbReference type="Proteomes" id="UP000663193">
    <property type="component" value="Chromosome 21"/>
</dbReference>
<evidence type="ECO:0000256" key="1">
    <source>
        <dbReference type="SAM" id="MobiDB-lite"/>
    </source>
</evidence>
<dbReference type="EMBL" id="CP069043">
    <property type="protein sequence ID" value="QRD06642.1"/>
    <property type="molecule type" value="Genomic_DNA"/>
</dbReference>
<name>A0A7U2IB62_PHANO</name>
<dbReference type="VEuPathDB" id="FungiDB:JI435_446180"/>
<organism evidence="2 3">
    <name type="scientific">Phaeosphaeria nodorum (strain SN15 / ATCC MYA-4574 / FGSC 10173)</name>
    <name type="common">Glume blotch fungus</name>
    <name type="synonym">Parastagonospora nodorum</name>
    <dbReference type="NCBI Taxonomy" id="321614"/>
    <lineage>
        <taxon>Eukaryota</taxon>
        <taxon>Fungi</taxon>
        <taxon>Dikarya</taxon>
        <taxon>Ascomycota</taxon>
        <taxon>Pezizomycotina</taxon>
        <taxon>Dothideomycetes</taxon>
        <taxon>Pleosporomycetidae</taxon>
        <taxon>Pleosporales</taxon>
        <taxon>Pleosporineae</taxon>
        <taxon>Phaeosphaeriaceae</taxon>
        <taxon>Parastagonospora</taxon>
    </lineage>
</organism>
<proteinExistence type="predicted"/>
<evidence type="ECO:0000313" key="3">
    <source>
        <dbReference type="Proteomes" id="UP000663193"/>
    </source>
</evidence>
<reference evidence="3" key="1">
    <citation type="journal article" date="2021" name="BMC Genomics">
        <title>Chromosome-level genome assembly and manually-curated proteome of model necrotroph Parastagonospora nodorum Sn15 reveals a genome-wide trove of candidate effector homologs, and redundancy of virulence-related functions within an accessory chromosome.</title>
        <authorList>
            <person name="Bertazzoni S."/>
            <person name="Jones D.A.B."/>
            <person name="Phan H.T."/>
            <person name="Tan K.-C."/>
            <person name="Hane J.K."/>
        </authorList>
    </citation>
    <scope>NUCLEOTIDE SEQUENCE [LARGE SCALE GENOMIC DNA]</scope>
    <source>
        <strain evidence="3">SN15 / ATCC MYA-4574 / FGSC 10173)</strain>
    </source>
</reference>
<dbReference type="AlphaFoldDB" id="A0A7U2IB62"/>
<feature type="compositionally biased region" description="Low complexity" evidence="1">
    <location>
        <begin position="17"/>
        <end position="32"/>
    </location>
</feature>
<accession>A0A7U2IB62</accession>
<keyword evidence="3" id="KW-1185">Reference proteome</keyword>
<protein>
    <submittedName>
        <fullName evidence="2">Uncharacterized protein</fullName>
    </submittedName>
</protein>
<evidence type="ECO:0000313" key="2">
    <source>
        <dbReference type="EMBL" id="QRD06642.1"/>
    </source>
</evidence>
<sequence length="101" mass="11422">MSVGLRQDGTHDTCRPSTGTGSTRNNTNSKGSRWFRNTVHVHRNYIQPWSGFFLRHKIMTVDQDVIMVEKKYEMDLLLADTVESSPKPEGCGTGDELHPIC</sequence>
<gene>
    <name evidence="2" type="ORF">JI435_446180</name>
</gene>
<feature type="region of interest" description="Disordered" evidence="1">
    <location>
        <begin position="1"/>
        <end position="33"/>
    </location>
</feature>